<accession>A0A6J6E726</accession>
<dbReference type="Pfam" id="PF13407">
    <property type="entry name" value="Peripla_BP_4"/>
    <property type="match status" value="1"/>
</dbReference>
<reference evidence="4" key="1">
    <citation type="submission" date="2020-05" db="EMBL/GenBank/DDBJ databases">
        <authorList>
            <person name="Chiriac C."/>
            <person name="Salcher M."/>
            <person name="Ghai R."/>
            <person name="Kavagutti S V."/>
        </authorList>
    </citation>
    <scope>NUCLEOTIDE SEQUENCE</scope>
</reference>
<keyword evidence="2" id="KW-0732">Signal</keyword>
<dbReference type="PANTHER" id="PTHR30036:SF1">
    <property type="entry name" value="D-XYLOSE-BINDING PERIPLASMIC PROTEIN"/>
    <property type="match status" value="1"/>
</dbReference>
<dbReference type="Gene3D" id="3.40.50.2300">
    <property type="match status" value="2"/>
</dbReference>
<evidence type="ECO:0000256" key="1">
    <source>
        <dbReference type="ARBA" id="ARBA00004196"/>
    </source>
</evidence>
<dbReference type="PROSITE" id="PS51257">
    <property type="entry name" value="PROKAR_LIPOPROTEIN"/>
    <property type="match status" value="1"/>
</dbReference>
<organism evidence="4">
    <name type="scientific">freshwater metagenome</name>
    <dbReference type="NCBI Taxonomy" id="449393"/>
    <lineage>
        <taxon>unclassified sequences</taxon>
        <taxon>metagenomes</taxon>
        <taxon>ecological metagenomes</taxon>
    </lineage>
</organism>
<dbReference type="EMBL" id="CAEZTU010000004">
    <property type="protein sequence ID" value="CAB4570113.1"/>
    <property type="molecule type" value="Genomic_DNA"/>
</dbReference>
<dbReference type="InterPro" id="IPR028082">
    <property type="entry name" value="Peripla_BP_I"/>
</dbReference>
<dbReference type="GO" id="GO:0030246">
    <property type="term" value="F:carbohydrate binding"/>
    <property type="evidence" value="ECO:0007669"/>
    <property type="project" value="TreeGrafter"/>
</dbReference>
<comment type="subcellular location">
    <subcellularLocation>
        <location evidence="1">Cell envelope</location>
    </subcellularLocation>
</comment>
<sequence length="367" mass="37093">MLKRSFGVAAVTAAAALLLSACTSGSDTAASEDTAAEGAASGLACVILPDSASSPRWENGDRPALKEALEAGGFTTDIQNAEGDTAKMLTIGDQMLASGCNVMIITDYQGAGAQVAAKAKAQGVPTIAYDRPIEGVDYYVSFDNVTVGTLQGEGIIKCLTDAGKDPKTAELIFLDGDPTDGNAAMFAEGYDTALKAAGVEVDKAALGAKRPDGTWDGAKAGTNFEQALTANGGKVDAVVSANDTNAASAIAILDKNKLTVPVSGQDASKEGMANVLAGKQCMTVFKDYLVVAATASDLAIAILKGETPTTNKQLPDGTPFQAADPQALYADAASLEGFKAALDRSGLTAADVCSGDAAAKCTEIGLS</sequence>
<gene>
    <name evidence="4" type="ORF">UFOPK1740_00160</name>
</gene>
<dbReference type="InterPro" id="IPR025997">
    <property type="entry name" value="SBP_2_dom"/>
</dbReference>
<dbReference type="InterPro" id="IPR050555">
    <property type="entry name" value="Bact_Solute-Bind_Prot2"/>
</dbReference>
<protein>
    <submittedName>
        <fullName evidence="4">Unannotated protein</fullName>
    </submittedName>
</protein>
<dbReference type="PANTHER" id="PTHR30036">
    <property type="entry name" value="D-XYLOSE-BINDING PERIPLASMIC PROTEIN"/>
    <property type="match status" value="1"/>
</dbReference>
<dbReference type="AlphaFoldDB" id="A0A6J6E726"/>
<proteinExistence type="predicted"/>
<dbReference type="SUPFAM" id="SSF53822">
    <property type="entry name" value="Periplasmic binding protein-like I"/>
    <property type="match status" value="1"/>
</dbReference>
<evidence type="ECO:0000259" key="3">
    <source>
        <dbReference type="Pfam" id="PF13407"/>
    </source>
</evidence>
<feature type="domain" description="Periplasmic binding protein" evidence="3">
    <location>
        <begin position="47"/>
        <end position="306"/>
    </location>
</feature>
<dbReference type="GO" id="GO:0030288">
    <property type="term" value="C:outer membrane-bounded periplasmic space"/>
    <property type="evidence" value="ECO:0007669"/>
    <property type="project" value="TreeGrafter"/>
</dbReference>
<name>A0A6J6E726_9ZZZZ</name>
<evidence type="ECO:0000256" key="2">
    <source>
        <dbReference type="ARBA" id="ARBA00022729"/>
    </source>
</evidence>
<evidence type="ECO:0000313" key="4">
    <source>
        <dbReference type="EMBL" id="CAB4570113.1"/>
    </source>
</evidence>